<feature type="signal peptide" evidence="1">
    <location>
        <begin position="1"/>
        <end position="26"/>
    </location>
</feature>
<dbReference type="EMBL" id="MPDK01000016">
    <property type="protein sequence ID" value="PWI57222.1"/>
    <property type="molecule type" value="Genomic_DNA"/>
</dbReference>
<dbReference type="OrthoDB" id="501835at2"/>
<evidence type="ECO:0000256" key="1">
    <source>
        <dbReference type="SAM" id="SignalP"/>
    </source>
</evidence>
<proteinExistence type="predicted"/>
<dbReference type="AlphaFoldDB" id="A0A2U3D7G1"/>
<feature type="chain" id="PRO_5039274059" description="Photosynthesis system II assembly factor Ycf48/Hcf136-like domain-containing protein" evidence="1">
    <location>
        <begin position="27"/>
        <end position="415"/>
    </location>
</feature>
<dbReference type="RefSeq" id="WP_109430965.1">
    <property type="nucleotide sequence ID" value="NZ_MPDK01000016.1"/>
</dbReference>
<organism evidence="2 3">
    <name type="scientific">Sulfoacidibacillus thermotolerans</name>
    <name type="common">Acidibacillus sulfuroxidans</name>
    <dbReference type="NCBI Taxonomy" id="1765684"/>
    <lineage>
        <taxon>Bacteria</taxon>
        <taxon>Bacillati</taxon>
        <taxon>Bacillota</taxon>
        <taxon>Bacilli</taxon>
        <taxon>Bacillales</taxon>
        <taxon>Alicyclobacillaceae</taxon>
        <taxon>Sulfoacidibacillus</taxon>
    </lineage>
</organism>
<evidence type="ECO:0008006" key="4">
    <source>
        <dbReference type="Google" id="ProtNLM"/>
    </source>
</evidence>
<comment type="caution">
    <text evidence="2">The sequence shown here is derived from an EMBL/GenBank/DDBJ whole genome shotgun (WGS) entry which is preliminary data.</text>
</comment>
<name>A0A2U3D7G1_SULT2</name>
<dbReference type="PROSITE" id="PS51257">
    <property type="entry name" value="PROKAR_LIPOPROTEIN"/>
    <property type="match status" value="1"/>
</dbReference>
<accession>A0A2U3D7G1</accession>
<reference evidence="2 3" key="1">
    <citation type="submission" date="2016-11" db="EMBL/GenBank/DDBJ databases">
        <title>Comparative genomics of Acidibacillus ferroxidans species.</title>
        <authorList>
            <person name="Oliveira G."/>
            <person name="Nunes G."/>
            <person name="Oliveira R."/>
            <person name="Araujo F."/>
            <person name="Salim A."/>
            <person name="Scholte L."/>
            <person name="Morais D."/>
            <person name="Nancucheo I."/>
            <person name="Johnson D.B."/>
            <person name="Grail B."/>
            <person name="Bittencourt J."/>
            <person name="Valadares R."/>
        </authorList>
    </citation>
    <scope>NUCLEOTIDE SEQUENCE [LARGE SCALE GENOMIC DNA]</scope>
    <source>
        <strain evidence="2 3">Y002</strain>
    </source>
</reference>
<gene>
    <name evidence="2" type="ORF">BM613_09545</name>
</gene>
<keyword evidence="3" id="KW-1185">Reference proteome</keyword>
<dbReference type="InterPro" id="IPR015943">
    <property type="entry name" value="WD40/YVTN_repeat-like_dom_sf"/>
</dbReference>
<dbReference type="Gene3D" id="2.130.10.10">
    <property type="entry name" value="YVTN repeat-like/Quinoprotein amine dehydrogenase"/>
    <property type="match status" value="1"/>
</dbReference>
<protein>
    <recommendedName>
        <fullName evidence="4">Photosynthesis system II assembly factor Ycf48/Hcf136-like domain-containing protein</fullName>
    </recommendedName>
</protein>
<keyword evidence="1" id="KW-0732">Signal</keyword>
<dbReference type="SUPFAM" id="SSF110296">
    <property type="entry name" value="Oligoxyloglucan reducing end-specific cellobiohydrolase"/>
    <property type="match status" value="1"/>
</dbReference>
<sequence length="415" mass="46232">MKKMFVFFASLLGIATFLTGCGAENANNVISTMKQHVSHKVTFYQLPLKIVSIQMLNSHMGWALADQTPDQWDILYTHNGGSNWIEKNVPSSLMPLSEIGNSAGEYTPLDRGTRPTHGYSFLVEKNTAWLGTIQNSTMEITHFTINRKNAISFSDSTLQLPKKNGFQNLYLSVTKTHLFVLVSAPLLSGSYKALYTSSIINPSKWEMISSTMYPSFKLPMSCFVNGISFINNKEGFLAMTNTGQWPSTKIPLLVTRDFGNKWIDAISGNNSPTSAIHYYVNSGVPVFWGRNRRQGTMFIEMVGSSNQVSIGQSDDDGEHWTFGSPRVLDIATSLQAVPYDQVNSQTLFIEGSQSNVLYRTTNSGKSWSTLHANIHFHNAPLNFINSNIGWVAIKGVLYQTNDGGRFWTSKMINRG</sequence>
<evidence type="ECO:0000313" key="3">
    <source>
        <dbReference type="Proteomes" id="UP000245380"/>
    </source>
</evidence>
<evidence type="ECO:0000313" key="2">
    <source>
        <dbReference type="EMBL" id="PWI57222.1"/>
    </source>
</evidence>
<dbReference type="Proteomes" id="UP000245380">
    <property type="component" value="Unassembled WGS sequence"/>
</dbReference>